<reference evidence="3" key="1">
    <citation type="submission" date="2019-02" db="EMBL/GenBank/DDBJ databases">
        <authorList>
            <person name="Gruber-Vodicka R. H."/>
            <person name="Seah K. B. B."/>
        </authorList>
    </citation>
    <scope>NUCLEOTIDE SEQUENCE</scope>
    <source>
        <strain evidence="4">BECK_BZ106</strain>
        <strain evidence="3">BECK_BZ15</strain>
    </source>
</reference>
<dbReference type="SUPFAM" id="SSF49313">
    <property type="entry name" value="Cadherin-like"/>
    <property type="match status" value="1"/>
</dbReference>
<evidence type="ECO:0000313" key="3">
    <source>
        <dbReference type="EMBL" id="VFJ51178.1"/>
    </source>
</evidence>
<evidence type="ECO:0000256" key="1">
    <source>
        <dbReference type="SAM" id="MobiDB-lite"/>
    </source>
</evidence>
<dbReference type="GO" id="GO:0005509">
    <property type="term" value="F:calcium ion binding"/>
    <property type="evidence" value="ECO:0007669"/>
    <property type="project" value="InterPro"/>
</dbReference>
<dbReference type="EMBL" id="CAADFD010000064">
    <property type="protein sequence ID" value="VFJ61218.1"/>
    <property type="molecule type" value="Genomic_DNA"/>
</dbReference>
<sequence>MVTREEMTTGIDKIPVGGYFGFLALEPRIMFAGDSIDIDTTPQGTDGIVVNPDVAETKLDTMVFDYEKGDPILVVPGDVNITFPENADYFLNGYLQFELQNHRGSDGFRLKSGANPDVYGAVSVENKDGKEIVYLGTEKGRVPIGYVVGQDTGTLKIHISIPTKFTNHDLDSVFEPVQFKLTGDKDEKARIEKNWIIGPDEQSLIMPGITTICNYDTPADYHTPGEVKDSALSIDIITSNVEKVDIWDKLKKGENWGYERKTRSGDATTDSSHYLEIWSQKIGVFNEHAAYGPYVCSSQLELIKGMVVSFDWHSSRADDGAEKNGGGDIEDSFFYLLNTDDGTRTLIARGKNTDDSGNVVWRSSEVIVPKTGNYRLVFVAGAIDDQAGGAQSMSATGARLGIDNLRVKFDSSRLLNTIVHQVRYDNTPIDGSLIGSSRELTISVKLNDSLPEDKIAVGTLKFTDRPPDPPGPKPNPDPNPDPGPDPMSTPGSQLVLSSTDNIDIPTILPPPSDFSLDYSVPTVSIDIAPLKPPREFTQNSPGMFPVVVASSSIVVASEGIGEIMLESSRRATLRDASAMARGAEPDILVTSLVTSSCAADGHCISVGRAMEDVTRGHGQFVFRLPHDVFTHTNPMAMVRLRVTLMDDSILPHWIQFDPETGTFSGEVPGHMAGQSITIKVTARDVRSGTEAQTSFEFRVTGGDTHARTPTHPEEQQIDSEGDIDPAGDKGIGDEGNRDNDISASDDRHVDRPGFSAQLAAAGFVGFETRQAAFATMMGCNG</sequence>
<name>A0A450SES8_9GAMM</name>
<evidence type="ECO:0000259" key="2">
    <source>
        <dbReference type="SMART" id="SM00736"/>
    </source>
</evidence>
<dbReference type="Gene3D" id="2.60.40.10">
    <property type="entry name" value="Immunoglobulins"/>
    <property type="match status" value="1"/>
</dbReference>
<feature type="compositionally biased region" description="Basic and acidic residues" evidence="1">
    <location>
        <begin position="704"/>
        <end position="714"/>
    </location>
</feature>
<proteinExistence type="predicted"/>
<dbReference type="SMART" id="SM00736">
    <property type="entry name" value="CADG"/>
    <property type="match status" value="1"/>
</dbReference>
<dbReference type="EMBL" id="CAADEW010000030">
    <property type="protein sequence ID" value="VFJ51178.1"/>
    <property type="molecule type" value="Genomic_DNA"/>
</dbReference>
<dbReference type="GO" id="GO:0016020">
    <property type="term" value="C:membrane"/>
    <property type="evidence" value="ECO:0007669"/>
    <property type="project" value="InterPro"/>
</dbReference>
<dbReference type="AlphaFoldDB" id="A0A450SES8"/>
<dbReference type="InterPro" id="IPR006644">
    <property type="entry name" value="Cadg"/>
</dbReference>
<feature type="compositionally biased region" description="Basic and acidic residues" evidence="1">
    <location>
        <begin position="726"/>
        <end position="750"/>
    </location>
</feature>
<dbReference type="Pfam" id="PF05345">
    <property type="entry name" value="He_PIG"/>
    <property type="match status" value="1"/>
</dbReference>
<feature type="compositionally biased region" description="Pro residues" evidence="1">
    <location>
        <begin position="468"/>
        <end position="487"/>
    </location>
</feature>
<protein>
    <recommendedName>
        <fullName evidence="2">Dystroglycan-type cadherin-like domain-containing protein</fullName>
    </recommendedName>
</protein>
<feature type="compositionally biased region" description="Acidic residues" evidence="1">
    <location>
        <begin position="715"/>
        <end position="725"/>
    </location>
</feature>
<accession>A0A450SES8</accession>
<dbReference type="InterPro" id="IPR013783">
    <property type="entry name" value="Ig-like_fold"/>
</dbReference>
<evidence type="ECO:0000313" key="4">
    <source>
        <dbReference type="EMBL" id="VFJ61218.1"/>
    </source>
</evidence>
<gene>
    <name evidence="3" type="ORF">BECKFW1821A_GA0114235_103025</name>
    <name evidence="4" type="ORF">BECKFW1821B_GA0114236_10647</name>
</gene>
<feature type="region of interest" description="Disordered" evidence="1">
    <location>
        <begin position="459"/>
        <end position="496"/>
    </location>
</feature>
<dbReference type="InterPro" id="IPR015919">
    <property type="entry name" value="Cadherin-like_sf"/>
</dbReference>
<organism evidence="3">
    <name type="scientific">Candidatus Kentrum sp. FW</name>
    <dbReference type="NCBI Taxonomy" id="2126338"/>
    <lineage>
        <taxon>Bacteria</taxon>
        <taxon>Pseudomonadati</taxon>
        <taxon>Pseudomonadota</taxon>
        <taxon>Gammaproteobacteria</taxon>
        <taxon>Candidatus Kentrum</taxon>
    </lineage>
</organism>
<feature type="domain" description="Dystroglycan-type cadherin-like" evidence="2">
    <location>
        <begin position="605"/>
        <end position="706"/>
    </location>
</feature>
<feature type="region of interest" description="Disordered" evidence="1">
    <location>
        <begin position="685"/>
        <end position="750"/>
    </location>
</feature>